<evidence type="ECO:0000256" key="1">
    <source>
        <dbReference type="SAM" id="SignalP"/>
    </source>
</evidence>
<reference evidence="2" key="1">
    <citation type="submission" date="2022-07" db="EMBL/GenBank/DDBJ databases">
        <authorList>
            <person name="Trinca V."/>
            <person name="Uliana J.V.C."/>
            <person name="Torres T.T."/>
            <person name="Ward R.J."/>
            <person name="Monesi N."/>
        </authorList>
    </citation>
    <scope>NUCLEOTIDE SEQUENCE</scope>
    <source>
        <strain evidence="2">HSMRA1968</strain>
        <tissue evidence="2">Whole embryos</tissue>
    </source>
</reference>
<dbReference type="Gene3D" id="3.40.190.10">
    <property type="entry name" value="Periplasmic binding protein-like II"/>
    <property type="match status" value="1"/>
</dbReference>
<dbReference type="AlphaFoldDB" id="A0A9Q0NGW0"/>
<dbReference type="OrthoDB" id="6500454at2759"/>
<keyword evidence="1" id="KW-0732">Signal</keyword>
<accession>A0A9Q0NGW0</accession>
<keyword evidence="2" id="KW-0675">Receptor</keyword>
<sequence>MVYKENIFLLMISIPISVIADESACNDVIQHIDCNDSEKIYFFGNITSKLVRKREIEPIFVGHPKTREEIWHQKFQIESITKVINEADVYVQLLHKIVDIYLKDCIPIIIYDKFVEQADGIILQRFFQNLTLSYLHGRIDHNYKLVNKNILQPLDSRCRSYILFLSDILRAREILGPQITSRVIILSRSTQWKQLEFLSSKYASDLINLIVIGESVSVDTNKDHPLVLYTHRLYTDGLGSNLPVVLTSWMNKKFSRPHLDLFPTKFMKGFAGHRFTLSAYHKPPFVVKKVSTDSVGNTAITWDGFEFRMMRLLAQRLNFTYDTVEPISKNKLG</sequence>
<name>A0A9Q0NGW0_9DIPT</name>
<keyword evidence="3" id="KW-1185">Reference proteome</keyword>
<feature type="chain" id="PRO_5040358115" evidence="1">
    <location>
        <begin position="21"/>
        <end position="333"/>
    </location>
</feature>
<proteinExistence type="predicted"/>
<protein>
    <submittedName>
        <fullName evidence="2">Ionotropic receptor 21a</fullName>
    </submittedName>
</protein>
<feature type="signal peptide" evidence="1">
    <location>
        <begin position="1"/>
        <end position="20"/>
    </location>
</feature>
<gene>
    <name evidence="2" type="primary">Ir21a_1</name>
    <name evidence="2" type="ORF">Bhyg_05340</name>
</gene>
<dbReference type="EMBL" id="WJQU01000001">
    <property type="protein sequence ID" value="KAJ6650096.1"/>
    <property type="molecule type" value="Genomic_DNA"/>
</dbReference>
<dbReference type="Proteomes" id="UP001151699">
    <property type="component" value="Chromosome A"/>
</dbReference>
<comment type="caution">
    <text evidence="2">The sequence shown here is derived from an EMBL/GenBank/DDBJ whole genome shotgun (WGS) entry which is preliminary data.</text>
</comment>
<evidence type="ECO:0000313" key="3">
    <source>
        <dbReference type="Proteomes" id="UP001151699"/>
    </source>
</evidence>
<organism evidence="2 3">
    <name type="scientific">Pseudolycoriella hygida</name>
    <dbReference type="NCBI Taxonomy" id="35572"/>
    <lineage>
        <taxon>Eukaryota</taxon>
        <taxon>Metazoa</taxon>
        <taxon>Ecdysozoa</taxon>
        <taxon>Arthropoda</taxon>
        <taxon>Hexapoda</taxon>
        <taxon>Insecta</taxon>
        <taxon>Pterygota</taxon>
        <taxon>Neoptera</taxon>
        <taxon>Endopterygota</taxon>
        <taxon>Diptera</taxon>
        <taxon>Nematocera</taxon>
        <taxon>Sciaroidea</taxon>
        <taxon>Sciaridae</taxon>
        <taxon>Pseudolycoriella</taxon>
    </lineage>
</organism>
<evidence type="ECO:0000313" key="2">
    <source>
        <dbReference type="EMBL" id="KAJ6650096.1"/>
    </source>
</evidence>